<dbReference type="PANTHER" id="PTHR23026:SF123">
    <property type="entry name" value="NAD(P)H NITROREDUCTASE RV3131-RELATED"/>
    <property type="match status" value="1"/>
</dbReference>
<geneLocation type="plasmid" evidence="2">
    <name>1</name>
</geneLocation>
<dbReference type="GO" id="GO:0102919">
    <property type="term" value="F:5,6-dimethylbenzimidazole synthase activity"/>
    <property type="evidence" value="ECO:0007669"/>
    <property type="project" value="UniProtKB-EC"/>
</dbReference>
<dbReference type="Gene3D" id="3.40.109.10">
    <property type="entry name" value="NADH Oxidase"/>
    <property type="match status" value="1"/>
</dbReference>
<dbReference type="InterPro" id="IPR050627">
    <property type="entry name" value="Nitroreductase/BluB"/>
</dbReference>
<evidence type="ECO:0000313" key="2">
    <source>
        <dbReference type="EMBL" id="CAA2136276.1"/>
    </source>
</evidence>
<dbReference type="SUPFAM" id="SSF55469">
    <property type="entry name" value="FMN-dependent nitroreductase-like"/>
    <property type="match status" value="1"/>
</dbReference>
<reference evidence="2" key="1">
    <citation type="submission" date="2019-12" db="EMBL/GenBank/DDBJ databases">
        <authorList>
            <person name="Cremers G."/>
        </authorList>
    </citation>
    <scope>NUCLEOTIDE SEQUENCE</scope>
    <source>
        <strain evidence="2">Mbul2</strain>
        <plasmid evidence="2">1</plasmid>
    </source>
</reference>
<dbReference type="AlphaFoldDB" id="A0A679JMN3"/>
<organism evidence="2">
    <name type="scientific">Methylobacterium bullatum</name>
    <dbReference type="NCBI Taxonomy" id="570505"/>
    <lineage>
        <taxon>Bacteria</taxon>
        <taxon>Pseudomonadati</taxon>
        <taxon>Pseudomonadota</taxon>
        <taxon>Alphaproteobacteria</taxon>
        <taxon>Hyphomicrobiales</taxon>
        <taxon>Methylobacteriaceae</taxon>
        <taxon>Methylobacterium</taxon>
    </lineage>
</organism>
<dbReference type="InterPro" id="IPR012825">
    <property type="entry name" value="BluB"/>
</dbReference>
<dbReference type="PANTHER" id="PTHR23026">
    <property type="entry name" value="NADPH NITROREDUCTASE"/>
    <property type="match status" value="1"/>
</dbReference>
<dbReference type="InterPro" id="IPR000415">
    <property type="entry name" value="Nitroreductase-like"/>
</dbReference>
<keyword evidence="2" id="KW-0560">Oxidoreductase</keyword>
<dbReference type="RefSeq" id="WP_056140308.1">
    <property type="nucleotide sequence ID" value="NZ_LR743510.1"/>
</dbReference>
<gene>
    <name evidence="2" type="ORF">MBLL_00002</name>
</gene>
<name>A0A679JMN3_9HYPH</name>
<dbReference type="EC" id="1.13.11.79" evidence="2"/>
<sequence length="218" mass="24635">MAVIARQDLVRFDPGFRETLGELFAWRRDVRRFRSDPVDEAVFQRCLALAMLSPSVGNSQPWRFVRVADPARRGAVTASFERCNDAAAETYECERREAYTRLKLAGLREAPIHLAIFCDEGTTNGFGLGRATMPEMLRYSVVTAVHTFWLAARAHGLGVGWVSIIEPDCVTSHLDVPASWRLVAYLCVGYPVEEHDDPELVRHGWQERDETASVLLER</sequence>
<dbReference type="EMBL" id="LR743510">
    <property type="protein sequence ID" value="CAA2136276.1"/>
    <property type="molecule type" value="Genomic_DNA"/>
</dbReference>
<keyword evidence="2" id="KW-0614">Plasmid</keyword>
<dbReference type="InterPro" id="IPR029479">
    <property type="entry name" value="Nitroreductase"/>
</dbReference>
<proteinExistence type="predicted"/>
<accession>A0A679JMN3</accession>
<protein>
    <submittedName>
        <fullName evidence="2">5,6-dimethylbenzimidazole synthase</fullName>
        <ecNumber evidence="2">1.13.11.79</ecNumber>
    </submittedName>
</protein>
<dbReference type="Pfam" id="PF00881">
    <property type="entry name" value="Nitroreductase"/>
    <property type="match status" value="1"/>
</dbReference>
<feature type="domain" description="Nitroreductase" evidence="1">
    <location>
        <begin position="25"/>
        <end position="190"/>
    </location>
</feature>
<dbReference type="NCBIfam" id="TIGR02476">
    <property type="entry name" value="BluB"/>
    <property type="match status" value="1"/>
</dbReference>
<evidence type="ECO:0000259" key="1">
    <source>
        <dbReference type="Pfam" id="PF00881"/>
    </source>
</evidence>